<feature type="non-terminal residue" evidence="2">
    <location>
        <position position="497"/>
    </location>
</feature>
<protein>
    <submittedName>
        <fullName evidence="2">Uncharacterized protein</fullName>
    </submittedName>
</protein>
<reference evidence="2" key="1">
    <citation type="submission" date="2022-12" db="EMBL/GenBank/DDBJ databases">
        <title>Draft genome assemblies for two species of Escallonia (Escalloniales).</title>
        <authorList>
            <person name="Chanderbali A."/>
            <person name="Dervinis C."/>
            <person name="Anghel I."/>
            <person name="Soltis D."/>
            <person name="Soltis P."/>
            <person name="Zapata F."/>
        </authorList>
    </citation>
    <scope>NUCLEOTIDE SEQUENCE</scope>
    <source>
        <strain evidence="2">UCBG64.0493</strain>
        <tissue evidence="2">Leaf</tissue>
    </source>
</reference>
<comment type="caution">
    <text evidence="2">The sequence shown here is derived from an EMBL/GenBank/DDBJ whole genome shotgun (WGS) entry which is preliminary data.</text>
</comment>
<keyword evidence="1" id="KW-0812">Transmembrane</keyword>
<proteinExistence type="predicted"/>
<dbReference type="Gene3D" id="3.90.550.50">
    <property type="match status" value="1"/>
</dbReference>
<dbReference type="Pfam" id="PF04646">
    <property type="entry name" value="DUF604"/>
    <property type="match status" value="1"/>
</dbReference>
<evidence type="ECO:0000313" key="3">
    <source>
        <dbReference type="Proteomes" id="UP001188597"/>
    </source>
</evidence>
<dbReference type="Proteomes" id="UP001188597">
    <property type="component" value="Unassembled WGS sequence"/>
</dbReference>
<feature type="transmembrane region" description="Helical" evidence="1">
    <location>
        <begin position="6"/>
        <end position="24"/>
    </location>
</feature>
<keyword evidence="1" id="KW-0472">Membrane</keyword>
<name>A0AA89AVY9_9ASTE</name>
<organism evidence="2 3">
    <name type="scientific">Escallonia herrerae</name>
    <dbReference type="NCBI Taxonomy" id="1293975"/>
    <lineage>
        <taxon>Eukaryota</taxon>
        <taxon>Viridiplantae</taxon>
        <taxon>Streptophyta</taxon>
        <taxon>Embryophyta</taxon>
        <taxon>Tracheophyta</taxon>
        <taxon>Spermatophyta</taxon>
        <taxon>Magnoliopsida</taxon>
        <taxon>eudicotyledons</taxon>
        <taxon>Gunneridae</taxon>
        <taxon>Pentapetalae</taxon>
        <taxon>asterids</taxon>
        <taxon>campanulids</taxon>
        <taxon>Escalloniales</taxon>
        <taxon>Escalloniaceae</taxon>
        <taxon>Escallonia</taxon>
    </lineage>
</organism>
<evidence type="ECO:0000256" key="1">
    <source>
        <dbReference type="SAM" id="Phobius"/>
    </source>
</evidence>
<dbReference type="EMBL" id="JAVXUP010001290">
    <property type="protein sequence ID" value="KAK3013546.1"/>
    <property type="molecule type" value="Genomic_DNA"/>
</dbReference>
<dbReference type="PANTHER" id="PTHR10811">
    <property type="entry name" value="FRINGE-RELATED"/>
    <property type="match status" value="1"/>
</dbReference>
<accession>A0AA89AVY9</accession>
<feature type="transmembrane region" description="Helical" evidence="1">
    <location>
        <begin position="36"/>
        <end position="53"/>
    </location>
</feature>
<dbReference type="FunFam" id="3.90.550.50:FF:000006">
    <property type="entry name" value="Fringe-related protein-like"/>
    <property type="match status" value="1"/>
</dbReference>
<keyword evidence="3" id="KW-1185">Reference proteome</keyword>
<keyword evidence="1" id="KW-1133">Transmembrane helix</keyword>
<gene>
    <name evidence="2" type="ORF">RJ639_009919</name>
</gene>
<dbReference type="AlphaFoldDB" id="A0AA89AVY9"/>
<dbReference type="InterPro" id="IPR006740">
    <property type="entry name" value="DUF604"/>
</dbReference>
<evidence type="ECO:0000313" key="2">
    <source>
        <dbReference type="EMBL" id="KAK3013546.1"/>
    </source>
</evidence>
<sequence length="497" mass="56434">PPRPKAFLLNSFSLLFLPLIMQTLQVPSKAQTSRSLVSLTVISSSICIIYLYLSTILLPRTKLLDSSASLQEISYPTSLQHIVFGIGSNRKTWPLRKNYVQLWWRGNQMRGCAFLESMPPSDGNSHNDADSLPPLCISEDISRFRYSFRGAGGLQSAIRVARVVMETVALNHSNVRWFVFGDDDTIFFPENLAKVLTKYDHELWYYIGTNSESYMQNKLFSFDMAFGGAGFAMSYPLAKVLAKVFDSCIERYPHLYGSDGRISSCIQELGIGLTREGGFHQMDLRGDIFGLLAAHPVTPLISLHHLDIAEPIFPSMTKLKGLKHLFEAAKFDSNRILQQTVCYDTRFKWTISVSWGYAVQVFRNQLFLRDAVQPEATFRPWKGGNAFDALFNFNLREHQRDPCRRSTVFFLDKVSGSQANGIISTYRRLVFNNCTFDVASPRILKEIRVFSQKLDLDAKQLQAPRRHCCDVLPSAASKVMNIGVRECKEEELIYLHS</sequence>